<organism evidence="3 4">
    <name type="scientific">Lentinula aff. detonsa</name>
    <dbReference type="NCBI Taxonomy" id="2804958"/>
    <lineage>
        <taxon>Eukaryota</taxon>
        <taxon>Fungi</taxon>
        <taxon>Dikarya</taxon>
        <taxon>Basidiomycota</taxon>
        <taxon>Agaricomycotina</taxon>
        <taxon>Agaricomycetes</taxon>
        <taxon>Agaricomycetidae</taxon>
        <taxon>Agaricales</taxon>
        <taxon>Marasmiineae</taxon>
        <taxon>Omphalotaceae</taxon>
        <taxon>Lentinula</taxon>
    </lineage>
</organism>
<comment type="caution">
    <text evidence="3">The sequence shown here is derived from an EMBL/GenBank/DDBJ whole genome shotgun (WGS) entry which is preliminary data.</text>
</comment>
<dbReference type="Proteomes" id="UP001163798">
    <property type="component" value="Unassembled WGS sequence"/>
</dbReference>
<name>A0AA38NKG0_9AGAR</name>
<evidence type="ECO:0000313" key="4">
    <source>
        <dbReference type="Proteomes" id="UP001163798"/>
    </source>
</evidence>
<feature type="region of interest" description="Disordered" evidence="1">
    <location>
        <begin position="44"/>
        <end position="63"/>
    </location>
</feature>
<evidence type="ECO:0000313" key="3">
    <source>
        <dbReference type="EMBL" id="KAJ3787217.1"/>
    </source>
</evidence>
<evidence type="ECO:0000256" key="2">
    <source>
        <dbReference type="SAM" id="SignalP"/>
    </source>
</evidence>
<reference evidence="3" key="1">
    <citation type="submission" date="2022-08" db="EMBL/GenBank/DDBJ databases">
        <authorList>
            <consortium name="DOE Joint Genome Institute"/>
            <person name="Min B."/>
            <person name="Riley R."/>
            <person name="Sierra-Patev S."/>
            <person name="Naranjo-Ortiz M."/>
            <person name="Looney B."/>
            <person name="Konkel Z."/>
            <person name="Slot J.C."/>
            <person name="Sakamoto Y."/>
            <person name="Steenwyk J.L."/>
            <person name="Rokas A."/>
            <person name="Carro J."/>
            <person name="Camarero S."/>
            <person name="Ferreira P."/>
            <person name="Molpeceres G."/>
            <person name="Ruiz-Duenas F.J."/>
            <person name="Serrano A."/>
            <person name="Henrissat B."/>
            <person name="Drula E."/>
            <person name="Hughes K.W."/>
            <person name="Mata J.L."/>
            <person name="Ishikawa N.K."/>
            <person name="Vargas-Isla R."/>
            <person name="Ushijima S."/>
            <person name="Smith C.A."/>
            <person name="Ahrendt S."/>
            <person name="Andreopoulos W."/>
            <person name="He G."/>
            <person name="Labutti K."/>
            <person name="Lipzen A."/>
            <person name="Ng V."/>
            <person name="Sandor L."/>
            <person name="Barry K."/>
            <person name="Martinez A.T."/>
            <person name="Xiao Y."/>
            <person name="Gibbons J.G."/>
            <person name="Terashima K."/>
            <person name="Hibbett D.S."/>
            <person name="Grigoriev I.V."/>
        </authorList>
    </citation>
    <scope>NUCLEOTIDE SEQUENCE</scope>
    <source>
        <strain evidence="3">TFB10291</strain>
    </source>
</reference>
<feature type="chain" id="PRO_5041271280" evidence="2">
    <location>
        <begin position="21"/>
        <end position="193"/>
    </location>
</feature>
<dbReference type="EMBL" id="MU793296">
    <property type="protein sequence ID" value="KAJ3787217.1"/>
    <property type="molecule type" value="Genomic_DNA"/>
</dbReference>
<accession>A0AA38NKG0</accession>
<protein>
    <submittedName>
        <fullName evidence="3">Uncharacterized protein</fullName>
    </submittedName>
</protein>
<dbReference type="AlphaFoldDB" id="A0AA38NKG0"/>
<evidence type="ECO:0000256" key="1">
    <source>
        <dbReference type="SAM" id="MobiDB-lite"/>
    </source>
</evidence>
<proteinExistence type="predicted"/>
<keyword evidence="4" id="KW-1185">Reference proteome</keyword>
<keyword evidence="2" id="KW-0732">Signal</keyword>
<feature type="signal peptide" evidence="2">
    <location>
        <begin position="1"/>
        <end position="20"/>
    </location>
</feature>
<gene>
    <name evidence="3" type="ORF">GGU10DRAFT_150479</name>
</gene>
<feature type="compositionally biased region" description="Polar residues" evidence="1">
    <location>
        <begin position="44"/>
        <end position="60"/>
    </location>
</feature>
<sequence length="193" mass="21090">MHFNAVGAYLAFFLVSSAYAAPHLEVRANSDTAVIPESSSKALANSDTHVSSKPSSGVQESESRYEATFMATGRGSRARHIMVTTDHDKRVAKLIQKAAKEKWGKAVKISEIDLFGEYYTSNNDAIPFSLKAPFPECPCEGEALYQTYNLEGKPKTGAGKIYSLNPRKVIYDTANELWKKTTDVAAAPRPPAL</sequence>